<reference evidence="1 2" key="1">
    <citation type="submission" date="2024-10" db="EMBL/GenBank/DDBJ databases">
        <authorList>
            <person name="Kim D."/>
        </authorList>
    </citation>
    <scope>NUCLEOTIDE SEQUENCE [LARGE SCALE GENOMIC DNA]</scope>
    <source>
        <strain evidence="1">BH-2024</strain>
    </source>
</reference>
<evidence type="ECO:0000313" key="2">
    <source>
        <dbReference type="Proteomes" id="UP001620626"/>
    </source>
</evidence>
<evidence type="ECO:0000313" key="1">
    <source>
        <dbReference type="EMBL" id="KAL3110425.1"/>
    </source>
</evidence>
<name>A0ABD2L6R2_9BILA</name>
<organism evidence="1 2">
    <name type="scientific">Heterodera trifolii</name>
    <dbReference type="NCBI Taxonomy" id="157864"/>
    <lineage>
        <taxon>Eukaryota</taxon>
        <taxon>Metazoa</taxon>
        <taxon>Ecdysozoa</taxon>
        <taxon>Nematoda</taxon>
        <taxon>Chromadorea</taxon>
        <taxon>Rhabditida</taxon>
        <taxon>Tylenchina</taxon>
        <taxon>Tylenchomorpha</taxon>
        <taxon>Tylenchoidea</taxon>
        <taxon>Heteroderidae</taxon>
        <taxon>Heteroderinae</taxon>
        <taxon>Heterodera</taxon>
    </lineage>
</organism>
<gene>
    <name evidence="1" type="ORF">niasHT_018255</name>
</gene>
<keyword evidence="2" id="KW-1185">Reference proteome</keyword>
<proteinExistence type="predicted"/>
<accession>A0ABD2L6R2</accession>
<protein>
    <submittedName>
        <fullName evidence="1">Uncharacterized protein</fullName>
    </submittedName>
</protein>
<comment type="caution">
    <text evidence="1">The sequence shown here is derived from an EMBL/GenBank/DDBJ whole genome shotgun (WGS) entry which is preliminary data.</text>
</comment>
<dbReference type="EMBL" id="JBICBT010000541">
    <property type="protein sequence ID" value="KAL3110425.1"/>
    <property type="molecule type" value="Genomic_DNA"/>
</dbReference>
<dbReference type="AlphaFoldDB" id="A0ABD2L6R2"/>
<dbReference type="Proteomes" id="UP001620626">
    <property type="component" value="Unassembled WGS sequence"/>
</dbReference>
<sequence>MSDNRKEAEKKMAKAIFISGDGWLKVFDLLPPSQLGLGIAFVSHRFDFYVDEHFKTRRWALKPMEIKTKFEADGTNGWEIVNYVGNPLPIPQKAMPKKVVGFKSISIKYIDQNAIAFLQHFRQLFASCPINLAINAYNDRTLESISRNILPMIAKNICAIQLPQYAFHRLRQSVPSILNDCPSLRVVNSYSDGFFAEFPCDDSANASNGQALAKWLFTPRPDNVPKVFSCHRQQWYINLDSSIEDLKAAFANASSPVNFIVVIWRMPASDDSTLAFDQTNELTREQLTLKWMNDIGCFLLIRCPIVRDTDKWSKWEKEAIDWQFYDQWNRIDI</sequence>